<evidence type="ECO:0000313" key="2">
    <source>
        <dbReference type="Proteomes" id="UP000472263"/>
    </source>
</evidence>
<protein>
    <submittedName>
        <fullName evidence="1">Uncharacterized protein</fullName>
    </submittedName>
</protein>
<reference evidence="1" key="3">
    <citation type="submission" date="2025-09" db="UniProtKB">
        <authorList>
            <consortium name="Ensembl"/>
        </authorList>
    </citation>
    <scope>IDENTIFICATION</scope>
</reference>
<dbReference type="Proteomes" id="UP000472263">
    <property type="component" value="Chromosome 14"/>
</dbReference>
<reference evidence="1" key="1">
    <citation type="submission" date="2019-06" db="EMBL/GenBank/DDBJ databases">
        <authorList>
            <consortium name="Wellcome Sanger Institute Data Sharing"/>
        </authorList>
    </citation>
    <scope>NUCLEOTIDE SEQUENCE [LARGE SCALE GENOMIC DNA]</scope>
</reference>
<dbReference type="Ensembl" id="ENSMMDT00005017020.1">
    <property type="protein sequence ID" value="ENSMMDP00005016591.1"/>
    <property type="gene ID" value="ENSMMDG00005008393.1"/>
</dbReference>
<proteinExistence type="predicted"/>
<organism evidence="1 2">
    <name type="scientific">Myripristis murdjan</name>
    <name type="common">pinecone soldierfish</name>
    <dbReference type="NCBI Taxonomy" id="586833"/>
    <lineage>
        <taxon>Eukaryota</taxon>
        <taxon>Metazoa</taxon>
        <taxon>Chordata</taxon>
        <taxon>Craniata</taxon>
        <taxon>Vertebrata</taxon>
        <taxon>Euteleostomi</taxon>
        <taxon>Actinopterygii</taxon>
        <taxon>Neopterygii</taxon>
        <taxon>Teleostei</taxon>
        <taxon>Neoteleostei</taxon>
        <taxon>Acanthomorphata</taxon>
        <taxon>Holocentriformes</taxon>
        <taxon>Holocentridae</taxon>
        <taxon>Myripristis</taxon>
    </lineage>
</organism>
<keyword evidence="2" id="KW-1185">Reference proteome</keyword>
<reference evidence="1" key="2">
    <citation type="submission" date="2025-08" db="UniProtKB">
        <authorList>
            <consortium name="Ensembl"/>
        </authorList>
    </citation>
    <scope>IDENTIFICATION</scope>
</reference>
<dbReference type="InParanoid" id="A0A667Y557"/>
<sequence>MPRPHQGHGRFPCDSCCLKPGGKKTLAKQPSGRQAQCLDRGLGCPSVHPGTNVCLHLKCNADKSVPDRL</sequence>
<name>A0A667Y557_9TELE</name>
<accession>A0A667Y557</accession>
<dbReference type="AlphaFoldDB" id="A0A667Y557"/>
<evidence type="ECO:0000313" key="1">
    <source>
        <dbReference type="Ensembl" id="ENSMMDP00005016591.1"/>
    </source>
</evidence>